<feature type="transmembrane region" description="Helical" evidence="8">
    <location>
        <begin position="108"/>
        <end position="130"/>
    </location>
</feature>
<evidence type="ECO:0000256" key="1">
    <source>
        <dbReference type="ARBA" id="ARBA00004651"/>
    </source>
</evidence>
<dbReference type="SUPFAM" id="SSF103473">
    <property type="entry name" value="MFS general substrate transporter"/>
    <property type="match status" value="1"/>
</dbReference>
<feature type="transmembrane region" description="Helical" evidence="8">
    <location>
        <begin position="233"/>
        <end position="250"/>
    </location>
</feature>
<dbReference type="InterPro" id="IPR011701">
    <property type="entry name" value="MFS"/>
</dbReference>
<feature type="transmembrane region" description="Helical" evidence="8">
    <location>
        <begin position="202"/>
        <end position="221"/>
    </location>
</feature>
<dbReference type="GO" id="GO:0005886">
    <property type="term" value="C:plasma membrane"/>
    <property type="evidence" value="ECO:0007669"/>
    <property type="project" value="UniProtKB-SubCell"/>
</dbReference>
<feature type="transmembrane region" description="Helical" evidence="8">
    <location>
        <begin position="83"/>
        <end position="102"/>
    </location>
</feature>
<dbReference type="InterPro" id="IPR020846">
    <property type="entry name" value="MFS_dom"/>
</dbReference>
<feature type="transmembrane region" description="Helical" evidence="8">
    <location>
        <begin position="169"/>
        <end position="190"/>
    </location>
</feature>
<dbReference type="Gene3D" id="1.20.1250.20">
    <property type="entry name" value="MFS general substrate transporter like domains"/>
    <property type="match status" value="1"/>
</dbReference>
<dbReference type="PROSITE" id="PS50850">
    <property type="entry name" value="MFS"/>
    <property type="match status" value="1"/>
</dbReference>
<evidence type="ECO:0000313" key="10">
    <source>
        <dbReference type="EMBL" id="NVL04170.1"/>
    </source>
</evidence>
<dbReference type="PANTHER" id="PTHR42718">
    <property type="entry name" value="MAJOR FACILITATOR SUPERFAMILY MULTIDRUG TRANSPORTER MFSC"/>
    <property type="match status" value="1"/>
</dbReference>
<dbReference type="Gene3D" id="1.20.1720.10">
    <property type="entry name" value="Multidrug resistance protein D"/>
    <property type="match status" value="1"/>
</dbReference>
<dbReference type="InterPro" id="IPR036259">
    <property type="entry name" value="MFS_trans_sf"/>
</dbReference>
<reference evidence="10" key="1">
    <citation type="submission" date="2020-06" db="EMBL/GenBank/DDBJ databases">
        <title>Whole Genome Sequence of Bradyrhizobium sp. Strain 66S1MB.</title>
        <authorList>
            <person name="Bromfield E."/>
            <person name="Cloutier S."/>
        </authorList>
    </citation>
    <scope>NUCLEOTIDE SEQUENCE</scope>
    <source>
        <strain evidence="10">66S1MB</strain>
    </source>
</reference>
<evidence type="ECO:0000259" key="9">
    <source>
        <dbReference type="PROSITE" id="PS50850"/>
    </source>
</evidence>
<dbReference type="PRINTS" id="PR01036">
    <property type="entry name" value="TCRTETB"/>
</dbReference>
<evidence type="ECO:0000256" key="4">
    <source>
        <dbReference type="ARBA" id="ARBA00022475"/>
    </source>
</evidence>
<proteinExistence type="inferred from homology"/>
<feature type="transmembrane region" description="Helical" evidence="8">
    <location>
        <begin position="364"/>
        <end position="390"/>
    </location>
</feature>
<evidence type="ECO:0000256" key="6">
    <source>
        <dbReference type="ARBA" id="ARBA00022989"/>
    </source>
</evidence>
<dbReference type="AlphaFoldDB" id="A0A974ABJ6"/>
<dbReference type="PANTHER" id="PTHR42718:SF9">
    <property type="entry name" value="MAJOR FACILITATOR SUPERFAMILY MULTIDRUG TRANSPORTER MFSC"/>
    <property type="match status" value="1"/>
</dbReference>
<dbReference type="NCBIfam" id="TIGR00711">
    <property type="entry name" value="efflux_EmrB"/>
    <property type="match status" value="1"/>
</dbReference>
<feature type="domain" description="Major facilitator superfamily (MFS) profile" evidence="9">
    <location>
        <begin position="17"/>
        <end position="502"/>
    </location>
</feature>
<keyword evidence="7 8" id="KW-0472">Membrane</keyword>
<feature type="transmembrane region" description="Helical" evidence="8">
    <location>
        <begin position="271"/>
        <end position="292"/>
    </location>
</feature>
<dbReference type="EMBL" id="JABWSX010000001">
    <property type="protein sequence ID" value="NVL04170.1"/>
    <property type="molecule type" value="Genomic_DNA"/>
</dbReference>
<comment type="caution">
    <text evidence="10">The sequence shown here is derived from an EMBL/GenBank/DDBJ whole genome shotgun (WGS) entry which is preliminary data.</text>
</comment>
<dbReference type="CDD" id="cd17503">
    <property type="entry name" value="MFS_LmrB_MDR_like"/>
    <property type="match status" value="1"/>
</dbReference>
<feature type="transmembrane region" description="Helical" evidence="8">
    <location>
        <begin position="53"/>
        <end position="76"/>
    </location>
</feature>
<feature type="transmembrane region" description="Helical" evidence="8">
    <location>
        <begin position="304"/>
        <end position="325"/>
    </location>
</feature>
<sequence>MNAPSPSAVPGMRRNMVTICAMTATIMQALDTTIANVALPYMQGSLSASQDQINWVLTSYIVAAAIMTAPVGWIANRFGRKRIFIICSAGFTVASVFCGLAQDINQMVLFRLLQGVFGAALVPLSQAVMLDSYALHERAKAMSIWGMGVMMGPIMGPSLGAWLTETYSWHWVFFVNLPFGAFTVLGLAVFMDETRQDRALRFDWFGFGALAVAIGALQLALDRGEQLGWLESNEIVIEFIVAAVGAYFFFAHSLTTDRPFIQFAIFKDRNFLGGVVFMTVMGLVLYSTMALSSPYLQNVVGYPIITAGLLLATRGAGTFVAMMLVGRLMRYIEARTLIISGLALTAASLFQMTGWTDMTQASEIIVVSVIQGFGFGLVFVPLSTVAFLTLPNQLRTDGTSMLTLFRNVASSIGISIVIAQLTEGGRRIYAKLSEQINPFNHALQMPDVAGMINLNTDAGRAMADRMVAAQSQIIAFSHDYQLVMLFILVSIPLALMIGSTKATLRAQSAPPDHAAVME</sequence>
<name>A0A974ABJ6_9BRAD</name>
<dbReference type="InterPro" id="IPR004638">
    <property type="entry name" value="EmrB-like"/>
</dbReference>
<evidence type="ECO:0000256" key="2">
    <source>
        <dbReference type="ARBA" id="ARBA00008537"/>
    </source>
</evidence>
<keyword evidence="4" id="KW-1003">Cell membrane</keyword>
<evidence type="ECO:0000256" key="3">
    <source>
        <dbReference type="ARBA" id="ARBA00022448"/>
    </source>
</evidence>
<keyword evidence="3" id="KW-0813">Transport</keyword>
<feature type="transmembrane region" description="Helical" evidence="8">
    <location>
        <begin position="480"/>
        <end position="498"/>
    </location>
</feature>
<organism evidence="10">
    <name type="scientific">Bradyrhizobium quebecense</name>
    <dbReference type="NCBI Taxonomy" id="2748629"/>
    <lineage>
        <taxon>Bacteria</taxon>
        <taxon>Pseudomonadati</taxon>
        <taxon>Pseudomonadota</taxon>
        <taxon>Alphaproteobacteria</taxon>
        <taxon>Hyphomicrobiales</taxon>
        <taxon>Nitrobacteraceae</taxon>
        <taxon>Bradyrhizobium</taxon>
    </lineage>
</organism>
<evidence type="ECO:0000256" key="7">
    <source>
        <dbReference type="ARBA" id="ARBA00023136"/>
    </source>
</evidence>
<gene>
    <name evidence="10" type="ORF">HU230_00110</name>
</gene>
<comment type="subcellular location">
    <subcellularLocation>
        <location evidence="1">Cell membrane</location>
        <topology evidence="1">Multi-pass membrane protein</topology>
    </subcellularLocation>
</comment>
<dbReference type="RefSeq" id="WP_176528473.1">
    <property type="nucleotide sequence ID" value="NZ_CP088022.1"/>
</dbReference>
<evidence type="ECO:0000256" key="8">
    <source>
        <dbReference type="SAM" id="Phobius"/>
    </source>
</evidence>
<keyword evidence="5 8" id="KW-0812">Transmembrane</keyword>
<keyword evidence="6 8" id="KW-1133">Transmembrane helix</keyword>
<feature type="transmembrane region" description="Helical" evidence="8">
    <location>
        <begin position="142"/>
        <end position="163"/>
    </location>
</feature>
<feature type="transmembrane region" description="Helical" evidence="8">
    <location>
        <begin position="332"/>
        <end position="352"/>
    </location>
</feature>
<accession>A0A974ABJ6</accession>
<evidence type="ECO:0000256" key="5">
    <source>
        <dbReference type="ARBA" id="ARBA00022692"/>
    </source>
</evidence>
<protein>
    <submittedName>
        <fullName evidence="10">Multidrug efflux MFS transporter</fullName>
    </submittedName>
</protein>
<comment type="similarity">
    <text evidence="2">Belongs to the major facilitator superfamily. EmrB family.</text>
</comment>
<dbReference type="Pfam" id="PF07690">
    <property type="entry name" value="MFS_1"/>
    <property type="match status" value="1"/>
</dbReference>
<dbReference type="GO" id="GO:0022857">
    <property type="term" value="F:transmembrane transporter activity"/>
    <property type="evidence" value="ECO:0007669"/>
    <property type="project" value="InterPro"/>
</dbReference>